<evidence type="ECO:0000256" key="10">
    <source>
        <dbReference type="ARBA" id="ARBA00025198"/>
    </source>
</evidence>
<dbReference type="GO" id="GO:0015078">
    <property type="term" value="F:proton transmembrane transporter activity"/>
    <property type="evidence" value="ECO:0007669"/>
    <property type="project" value="InterPro"/>
</dbReference>
<dbReference type="EMBL" id="MK814664">
    <property type="protein sequence ID" value="QCI06883.1"/>
    <property type="molecule type" value="Genomic_DNA"/>
</dbReference>
<dbReference type="AlphaFoldDB" id="A0A4D6WTW2"/>
<reference evidence="14" key="2">
    <citation type="submission" date="2019-04" db="EMBL/GenBank/DDBJ databases">
        <authorList>
            <person name="Pasella M."/>
        </authorList>
    </citation>
    <scope>NUCLEOTIDE SEQUENCE</scope>
    <source>
        <strain evidence="14">25966_5</strain>
    </source>
</reference>
<comment type="similarity">
    <text evidence="11">Belongs to the ATPase B chain family.</text>
</comment>
<dbReference type="CDD" id="cd06503">
    <property type="entry name" value="ATP-synt_Fo_b"/>
    <property type="match status" value="1"/>
</dbReference>
<evidence type="ECO:0000256" key="8">
    <source>
        <dbReference type="ARBA" id="ARBA00023136"/>
    </source>
</evidence>
<geneLocation type="plastid" evidence="14"/>
<evidence type="ECO:0000313" key="14">
    <source>
        <dbReference type="EMBL" id="QCI06883.1"/>
    </source>
</evidence>
<sequence length="165" mass="18515">MDISFNANFLEANVLNIALLLAGLIYVLKQFLGSSLSIRQDKVLLAINESEERLNQANTRLNEAEKQLAQTQIIINQIINEANTTAEKVRQSILDQGKLDIERLTFSSKASIRSAENQVKQQIQQKITLLALNKVSLKLQNEVTLVMQAKIIDKNIMQLTGDINI</sequence>
<dbReference type="GO" id="GO:0045259">
    <property type="term" value="C:proton-transporting ATP synthase complex"/>
    <property type="evidence" value="ECO:0007669"/>
    <property type="project" value="UniProtKB-KW"/>
</dbReference>
<feature type="transmembrane region" description="Helical" evidence="13">
    <location>
        <begin position="12"/>
        <end position="32"/>
    </location>
</feature>
<keyword evidence="14" id="KW-0934">Plastid</keyword>
<feature type="coiled-coil region" evidence="12">
    <location>
        <begin position="47"/>
        <end position="81"/>
    </location>
</feature>
<dbReference type="PANTHER" id="PTHR34264:SF3">
    <property type="entry name" value="ATP SYNTHASE SUBUNIT B, CHLOROPLASTIC"/>
    <property type="match status" value="1"/>
</dbReference>
<evidence type="ECO:0000256" key="12">
    <source>
        <dbReference type="SAM" id="Coils"/>
    </source>
</evidence>
<keyword evidence="5 11" id="KW-0375">Hydrogen ion transport</keyword>
<organism evidence="14">
    <name type="scientific">Halydictyon mirabile</name>
    <dbReference type="NCBI Taxonomy" id="189652"/>
    <lineage>
        <taxon>Eukaryota</taxon>
        <taxon>Rhodophyta</taxon>
        <taxon>Florideophyceae</taxon>
        <taxon>Rhodymeniophycidae</taxon>
        <taxon>Ceramiales</taxon>
        <taxon>Dasyaceae</taxon>
        <taxon>Halydictyon</taxon>
    </lineage>
</organism>
<keyword evidence="4 11" id="KW-0812">Transmembrane</keyword>
<evidence type="ECO:0000256" key="6">
    <source>
        <dbReference type="ARBA" id="ARBA00022989"/>
    </source>
</evidence>
<gene>
    <name evidence="14" type="primary">atpF</name>
</gene>
<dbReference type="InterPro" id="IPR002146">
    <property type="entry name" value="ATP_synth_b/b'su_bac/chlpt"/>
</dbReference>
<keyword evidence="3 11" id="KW-0138">CF(0)</keyword>
<comment type="subcellular location">
    <subcellularLocation>
        <location evidence="1">Membrane</location>
        <topology evidence="1">Single-pass membrane protein</topology>
    </subcellularLocation>
</comment>
<dbReference type="GO" id="GO:0015986">
    <property type="term" value="P:proton motive force-driven ATP synthesis"/>
    <property type="evidence" value="ECO:0007669"/>
    <property type="project" value="InterPro"/>
</dbReference>
<evidence type="ECO:0000256" key="11">
    <source>
        <dbReference type="RuleBase" id="RU003848"/>
    </source>
</evidence>
<comment type="function">
    <text evidence="10">F(1)F(0) ATP synthase produces ATP from ADP in the presence of a proton or sodium gradient. F-type ATPases consist of two structural domains, F(1) containing the extramembraneous catalytic core and F(0) containing the membrane proton channel, linked together by a central stalk and a peripheral stalk. During catalysis, ATP synthesis in the catalytic domain of F(1) is coupled via a rotary mechanism of the central stalk subunits to proton translocation.</text>
</comment>
<dbReference type="HAMAP" id="MF_01398">
    <property type="entry name" value="ATP_synth_b_bprime"/>
    <property type="match status" value="1"/>
</dbReference>
<accession>A0A4D6WTW2</accession>
<evidence type="ECO:0000256" key="5">
    <source>
        <dbReference type="ARBA" id="ARBA00022781"/>
    </source>
</evidence>
<keyword evidence="9" id="KW-0066">ATP synthesis</keyword>
<evidence type="ECO:0000256" key="7">
    <source>
        <dbReference type="ARBA" id="ARBA00023065"/>
    </source>
</evidence>
<evidence type="ECO:0000256" key="9">
    <source>
        <dbReference type="ARBA" id="ARBA00023310"/>
    </source>
</evidence>
<keyword evidence="6 13" id="KW-1133">Transmembrane helix</keyword>
<evidence type="ECO:0000256" key="3">
    <source>
        <dbReference type="ARBA" id="ARBA00022547"/>
    </source>
</evidence>
<proteinExistence type="inferred from homology"/>
<keyword evidence="7 11" id="KW-0406">Ion transport</keyword>
<keyword evidence="8 13" id="KW-0472">Membrane</keyword>
<evidence type="ECO:0000256" key="2">
    <source>
        <dbReference type="ARBA" id="ARBA00022448"/>
    </source>
</evidence>
<dbReference type="PANTHER" id="PTHR34264">
    <property type="entry name" value="ATP SYNTHASE SUBUNIT B, CHLOROPLASTIC"/>
    <property type="match status" value="1"/>
</dbReference>
<evidence type="ECO:0000256" key="4">
    <source>
        <dbReference type="ARBA" id="ARBA00022692"/>
    </source>
</evidence>
<dbReference type="Pfam" id="PF00430">
    <property type="entry name" value="ATP-synt_B"/>
    <property type="match status" value="1"/>
</dbReference>
<reference evidence="14" key="1">
    <citation type="journal article" date="2019" name="Mol. Phylogenet. Evol.">
        <title>Morphological evolution and classification of the red algal order Ceramiales inferred using plastid phylogenomics.</title>
        <authorList>
            <person name="Diaz-Tapia P."/>
            <person name="Pasella M.M."/>
            <person name="Verbruggen H."/>
            <person name="Maggs C.A."/>
        </authorList>
    </citation>
    <scope>NUCLEOTIDE SEQUENCE</scope>
    <source>
        <strain evidence="14">25966_5</strain>
    </source>
</reference>
<keyword evidence="12" id="KW-0175">Coiled coil</keyword>
<keyword evidence="2 11" id="KW-0813">Transport</keyword>
<evidence type="ECO:0000256" key="13">
    <source>
        <dbReference type="SAM" id="Phobius"/>
    </source>
</evidence>
<evidence type="ECO:0000256" key="1">
    <source>
        <dbReference type="ARBA" id="ARBA00004167"/>
    </source>
</evidence>
<name>A0A4D6WTW2_9FLOR</name>
<protein>
    <submittedName>
        <fullName evidence="14">ATP synthase CF0 subunit I</fullName>
    </submittedName>
</protein>